<organism evidence="1 2">
    <name type="scientific">Maribacter hydrothermalis</name>
    <dbReference type="NCBI Taxonomy" id="1836467"/>
    <lineage>
        <taxon>Bacteria</taxon>
        <taxon>Pseudomonadati</taxon>
        <taxon>Bacteroidota</taxon>
        <taxon>Flavobacteriia</taxon>
        <taxon>Flavobacteriales</taxon>
        <taxon>Flavobacteriaceae</taxon>
        <taxon>Maribacter</taxon>
    </lineage>
</organism>
<proteinExistence type="predicted"/>
<gene>
    <name evidence="1" type="ORF">A9200_18335</name>
</gene>
<dbReference type="Proteomes" id="UP000092164">
    <property type="component" value="Unassembled WGS sequence"/>
</dbReference>
<name>A0A1B7Z356_9FLAO</name>
<evidence type="ECO:0000313" key="1">
    <source>
        <dbReference type="EMBL" id="OBR37172.1"/>
    </source>
</evidence>
<protein>
    <submittedName>
        <fullName evidence="1">Uncharacterized protein</fullName>
    </submittedName>
</protein>
<dbReference type="RefSeq" id="WP_068485822.1">
    <property type="nucleotide sequence ID" value="NZ_CP018760.1"/>
</dbReference>
<dbReference type="EMBL" id="LZFP01000041">
    <property type="protein sequence ID" value="OBR37172.1"/>
    <property type="molecule type" value="Genomic_DNA"/>
</dbReference>
<evidence type="ECO:0000313" key="2">
    <source>
        <dbReference type="Proteomes" id="UP000092164"/>
    </source>
</evidence>
<dbReference type="KEGG" id="mart:BTR34_16130"/>
<accession>A0A1B7Z356</accession>
<keyword evidence="2" id="KW-1185">Reference proteome</keyword>
<dbReference type="AlphaFoldDB" id="A0A1B7Z356"/>
<reference evidence="2" key="1">
    <citation type="submission" date="2016-06" db="EMBL/GenBank/DDBJ databases">
        <authorList>
            <person name="Zhan P."/>
        </authorList>
    </citation>
    <scope>NUCLEOTIDE SEQUENCE [LARGE SCALE GENOMIC DNA]</scope>
    <source>
        <strain evidence="2">T28</strain>
    </source>
</reference>
<sequence>MKETFIGHKIKILNSEKTGITLELNSWSSENMEEKYSVSFDNENIIERIAENHLSFGEKVSKTDFFHRLIRDIRVSDEATREFASAILCDFLEFDIADFDLNILKLGIEKVIEQLRIEKNANVEQKLAEGLFEFIWHKRLSKKEEIELLERLTEIDSYQVWSYLGDEIVEDIKSYNSKKLNEYYSENIEKWKEKDIQLYGKEKAEKYYNELNKTSG</sequence>
<comment type="caution">
    <text evidence="1">The sequence shown here is derived from an EMBL/GenBank/DDBJ whole genome shotgun (WGS) entry which is preliminary data.</text>
</comment>
<dbReference type="OrthoDB" id="1427617at2"/>